<gene>
    <name evidence="1" type="ORF">SAMN02745168_0148</name>
</gene>
<evidence type="ECO:0000313" key="1">
    <source>
        <dbReference type="EMBL" id="SMC86918.1"/>
    </source>
</evidence>
<organism evidence="1 2">
    <name type="scientific">Papillibacter cinnamivorans DSM 12816</name>
    <dbReference type="NCBI Taxonomy" id="1122930"/>
    <lineage>
        <taxon>Bacteria</taxon>
        <taxon>Bacillati</taxon>
        <taxon>Bacillota</taxon>
        <taxon>Clostridia</taxon>
        <taxon>Eubacteriales</taxon>
        <taxon>Oscillospiraceae</taxon>
        <taxon>Papillibacter</taxon>
    </lineage>
</organism>
<proteinExistence type="predicted"/>
<protein>
    <submittedName>
        <fullName evidence="1">Uncharacterized protein</fullName>
    </submittedName>
</protein>
<reference evidence="1 2" key="1">
    <citation type="submission" date="2017-04" db="EMBL/GenBank/DDBJ databases">
        <authorList>
            <person name="Afonso C.L."/>
            <person name="Miller P.J."/>
            <person name="Scott M.A."/>
            <person name="Spackman E."/>
            <person name="Goraichik I."/>
            <person name="Dimitrov K.M."/>
            <person name="Suarez D.L."/>
            <person name="Swayne D.E."/>
        </authorList>
    </citation>
    <scope>NUCLEOTIDE SEQUENCE [LARGE SCALE GENOMIC DNA]</scope>
    <source>
        <strain evidence="1 2">DSM 12816</strain>
    </source>
</reference>
<keyword evidence="2" id="KW-1185">Reference proteome</keyword>
<accession>A0A1W2CQL9</accession>
<name>A0A1W2CQL9_9FIRM</name>
<dbReference type="AlphaFoldDB" id="A0A1W2CQL9"/>
<dbReference type="Proteomes" id="UP000192790">
    <property type="component" value="Unassembled WGS sequence"/>
</dbReference>
<evidence type="ECO:0000313" key="2">
    <source>
        <dbReference type="Proteomes" id="UP000192790"/>
    </source>
</evidence>
<dbReference type="EMBL" id="FWXW01000011">
    <property type="protein sequence ID" value="SMC86918.1"/>
    <property type="molecule type" value="Genomic_DNA"/>
</dbReference>
<dbReference type="RefSeq" id="WP_242942866.1">
    <property type="nucleotide sequence ID" value="NZ_FWXW01000011.1"/>
</dbReference>
<sequence>MLEIWLRKNGFNVTNSIRRSTLQTANSSMIAPLNFLLPMANGDNLEIFQSVSNATRNAGLYAYTAVGGPSVPSVIVTIQYISSI</sequence>